<evidence type="ECO:0000313" key="2">
    <source>
        <dbReference type="EMBL" id="EYC10541.1"/>
    </source>
</evidence>
<dbReference type="STRING" id="53326.A0A016U6M3"/>
<name>A0A016U6M3_9BILA</name>
<dbReference type="Proteomes" id="UP000024635">
    <property type="component" value="Unassembled WGS sequence"/>
</dbReference>
<reference evidence="3" key="1">
    <citation type="journal article" date="2015" name="Nat. Genet.">
        <title>The genome and transcriptome of the zoonotic hookworm Ancylostoma ceylanicum identify infection-specific gene families.</title>
        <authorList>
            <person name="Schwarz E.M."/>
            <person name="Hu Y."/>
            <person name="Antoshechkin I."/>
            <person name="Miller M.M."/>
            <person name="Sternberg P.W."/>
            <person name="Aroian R.V."/>
        </authorList>
    </citation>
    <scope>NUCLEOTIDE SEQUENCE</scope>
    <source>
        <strain evidence="3">HY135</strain>
    </source>
</reference>
<evidence type="ECO:0000313" key="3">
    <source>
        <dbReference type="Proteomes" id="UP000024635"/>
    </source>
</evidence>
<dbReference type="AlphaFoldDB" id="A0A016U6M3"/>
<keyword evidence="3" id="KW-1185">Reference proteome</keyword>
<feature type="compositionally biased region" description="Low complexity" evidence="1">
    <location>
        <begin position="10"/>
        <end position="24"/>
    </location>
</feature>
<protein>
    <submittedName>
        <fullName evidence="2">Uncharacterized protein</fullName>
    </submittedName>
</protein>
<dbReference type="EMBL" id="JARK01001391">
    <property type="protein sequence ID" value="EYC10541.1"/>
    <property type="molecule type" value="Genomic_DNA"/>
</dbReference>
<sequence>MAGSTQRVTRSSSSRNSKIKPSSSDMLSSSQVKTGDLGTGLSDSDIDALSNAEIINVILERNTDPVIEKLAQTLRTRISREILDAVEEEKRGRSLVISGLPECDLGKPLLERQKDLEIQVANILDILEVDCLPETTYRMGVLVSFTITVRGALSSFMLVVDVNSTPLYSGRYPYHHIAVSSSLRVDPVWLSSCLFG</sequence>
<feature type="region of interest" description="Disordered" evidence="1">
    <location>
        <begin position="1"/>
        <end position="35"/>
    </location>
</feature>
<dbReference type="OrthoDB" id="5873532at2759"/>
<gene>
    <name evidence="2" type="primary">Acey_s0055.g2614</name>
    <name evidence="2" type="ORF">Y032_0055g2614</name>
</gene>
<organism evidence="2 3">
    <name type="scientific">Ancylostoma ceylanicum</name>
    <dbReference type="NCBI Taxonomy" id="53326"/>
    <lineage>
        <taxon>Eukaryota</taxon>
        <taxon>Metazoa</taxon>
        <taxon>Ecdysozoa</taxon>
        <taxon>Nematoda</taxon>
        <taxon>Chromadorea</taxon>
        <taxon>Rhabditida</taxon>
        <taxon>Rhabditina</taxon>
        <taxon>Rhabditomorpha</taxon>
        <taxon>Strongyloidea</taxon>
        <taxon>Ancylostomatidae</taxon>
        <taxon>Ancylostomatinae</taxon>
        <taxon>Ancylostoma</taxon>
    </lineage>
</organism>
<proteinExistence type="predicted"/>
<comment type="caution">
    <text evidence="2">The sequence shown here is derived from an EMBL/GenBank/DDBJ whole genome shotgun (WGS) entry which is preliminary data.</text>
</comment>
<evidence type="ECO:0000256" key="1">
    <source>
        <dbReference type="SAM" id="MobiDB-lite"/>
    </source>
</evidence>
<accession>A0A016U6M3</accession>